<dbReference type="RefSeq" id="XP_002671517.1">
    <property type="nucleotide sequence ID" value="XM_002671471.1"/>
</dbReference>
<organism evidence="6">
    <name type="scientific">Naegleria gruberi</name>
    <name type="common">Amoeba</name>
    <dbReference type="NCBI Taxonomy" id="5762"/>
    <lineage>
        <taxon>Eukaryota</taxon>
        <taxon>Discoba</taxon>
        <taxon>Heterolobosea</taxon>
        <taxon>Tetramitia</taxon>
        <taxon>Eutetramitia</taxon>
        <taxon>Vahlkampfiidae</taxon>
        <taxon>Naegleria</taxon>
    </lineage>
</organism>
<evidence type="ECO:0000313" key="5">
    <source>
        <dbReference type="EMBL" id="EFC38773.1"/>
    </source>
</evidence>
<dbReference type="Proteomes" id="UP000006671">
    <property type="component" value="Unassembled WGS sequence"/>
</dbReference>
<name>D2VWZ0_NAEGR</name>
<dbReference type="Gene3D" id="2.60.40.150">
    <property type="entry name" value="C2 domain"/>
    <property type="match status" value="1"/>
</dbReference>
<dbReference type="EMBL" id="GG738905">
    <property type="protein sequence ID" value="EFC38773.1"/>
    <property type="molecule type" value="Genomic_DNA"/>
</dbReference>
<dbReference type="VEuPathDB" id="AmoebaDB:NAEGRDRAFT_73554"/>
<sequence length="264" mass="29666">MPKLKLTVIHARDLDAKDMGGTSDPFVKIKIGTLQVKTEIVKKNCNPDWNAVFNLDLPAKFDPEFESIYFDVYDYDRFSSNDLIGKTSARLDNLEKGIAQQMTLNLHNAHKGTLTIELLAEDFGIIPEIKPPTLPTQQSVHNRSATQLNYNHSNINNFNTQPPTPPPPQYDSSNSSPPPPQYYSNNQSSVSPPQYPIPNQPPPQNDNSFNSQPPPPQYSDQSQCQPPPPQYSDQSQYPNQNFQGYPPIGYSQPPPPSYPPQYNQ</sequence>
<reference evidence="5 6" key="1">
    <citation type="journal article" date="2010" name="Cell">
        <title>The genome of Naegleria gruberi illuminates early eukaryotic versatility.</title>
        <authorList>
            <person name="Fritz-Laylin L.K."/>
            <person name="Prochnik S.E."/>
            <person name="Ginger M.L."/>
            <person name="Dacks J.B."/>
            <person name="Carpenter M.L."/>
            <person name="Field M.C."/>
            <person name="Kuo A."/>
            <person name="Paredez A."/>
            <person name="Chapman J."/>
            <person name="Pham J."/>
            <person name="Shu S."/>
            <person name="Neupane R."/>
            <person name="Cipriano M."/>
            <person name="Mancuso J."/>
            <person name="Tu H."/>
            <person name="Salamov A."/>
            <person name="Lindquist E."/>
            <person name="Shapiro H."/>
            <person name="Lucas S."/>
            <person name="Grigoriev I.V."/>
            <person name="Cande W.Z."/>
            <person name="Fulton C."/>
            <person name="Rokhsar D.S."/>
            <person name="Dawson S.C."/>
        </authorList>
    </citation>
    <scope>NUCLEOTIDE SEQUENCE [LARGE SCALE GENOMIC DNA]</scope>
    <source>
        <strain evidence="5 6">NEG-M</strain>
    </source>
</reference>
<keyword evidence="6" id="KW-1185">Reference proteome</keyword>
<evidence type="ECO:0000259" key="4">
    <source>
        <dbReference type="PROSITE" id="PS50004"/>
    </source>
</evidence>
<feature type="compositionally biased region" description="Low complexity" evidence="3">
    <location>
        <begin position="182"/>
        <end position="192"/>
    </location>
</feature>
<dbReference type="CDD" id="cd00030">
    <property type="entry name" value="C2"/>
    <property type="match status" value="1"/>
</dbReference>
<dbReference type="eggNOG" id="KOG2059">
    <property type="taxonomic scope" value="Eukaryota"/>
</dbReference>
<dbReference type="KEGG" id="ngr:NAEGRDRAFT_73554"/>
<dbReference type="AlphaFoldDB" id="D2VWZ0"/>
<keyword evidence="1" id="KW-0479">Metal-binding</keyword>
<evidence type="ECO:0000256" key="1">
    <source>
        <dbReference type="ARBA" id="ARBA00022723"/>
    </source>
</evidence>
<dbReference type="PRINTS" id="PR00360">
    <property type="entry name" value="C2DOMAIN"/>
</dbReference>
<dbReference type="SMART" id="SM00239">
    <property type="entry name" value="C2"/>
    <property type="match status" value="1"/>
</dbReference>
<dbReference type="InterPro" id="IPR035892">
    <property type="entry name" value="C2_domain_sf"/>
</dbReference>
<dbReference type="PROSITE" id="PS50004">
    <property type="entry name" value="C2"/>
    <property type="match status" value="1"/>
</dbReference>
<dbReference type="PANTHER" id="PTHR45911">
    <property type="entry name" value="C2 DOMAIN-CONTAINING PROTEIN"/>
    <property type="match status" value="1"/>
</dbReference>
<dbReference type="OrthoDB" id="5973539at2759"/>
<dbReference type="InParanoid" id="D2VWZ0"/>
<evidence type="ECO:0000313" key="6">
    <source>
        <dbReference type="Proteomes" id="UP000006671"/>
    </source>
</evidence>
<feature type="compositionally biased region" description="Low complexity" evidence="3">
    <location>
        <begin position="231"/>
        <end position="251"/>
    </location>
</feature>
<protein>
    <submittedName>
        <fullName evidence="5">Predicted protein</fullName>
    </submittedName>
</protein>
<feature type="region of interest" description="Disordered" evidence="3">
    <location>
        <begin position="152"/>
        <end position="264"/>
    </location>
</feature>
<dbReference type="InterPro" id="IPR000008">
    <property type="entry name" value="C2_dom"/>
</dbReference>
<dbReference type="GO" id="GO:0046872">
    <property type="term" value="F:metal ion binding"/>
    <property type="evidence" value="ECO:0007669"/>
    <property type="project" value="UniProtKB-KW"/>
</dbReference>
<gene>
    <name evidence="5" type="ORF">NAEGRDRAFT_73554</name>
</gene>
<evidence type="ECO:0000256" key="2">
    <source>
        <dbReference type="ARBA" id="ARBA00022837"/>
    </source>
</evidence>
<dbReference type="OMA" id="QIVFELW"/>
<evidence type="ECO:0000256" key="3">
    <source>
        <dbReference type="SAM" id="MobiDB-lite"/>
    </source>
</evidence>
<feature type="compositionally biased region" description="Pro residues" evidence="3">
    <location>
        <begin position="252"/>
        <end position="264"/>
    </location>
</feature>
<feature type="domain" description="C2" evidence="4">
    <location>
        <begin position="1"/>
        <end position="106"/>
    </location>
</feature>
<dbReference type="Pfam" id="PF00168">
    <property type="entry name" value="C2"/>
    <property type="match status" value="1"/>
</dbReference>
<feature type="compositionally biased region" description="Pro residues" evidence="3">
    <location>
        <begin position="193"/>
        <end position="204"/>
    </location>
</feature>
<accession>D2VWZ0</accession>
<proteinExistence type="predicted"/>
<dbReference type="GeneID" id="8858604"/>
<dbReference type="SUPFAM" id="SSF49562">
    <property type="entry name" value="C2 domain (Calcium/lipid-binding domain, CaLB)"/>
    <property type="match status" value="1"/>
</dbReference>
<keyword evidence="2" id="KW-0106">Calcium</keyword>